<dbReference type="EMBL" id="FNIT01000008">
    <property type="protein sequence ID" value="SDO56381.1"/>
    <property type="molecule type" value="Genomic_DNA"/>
</dbReference>
<evidence type="ECO:0000313" key="2">
    <source>
        <dbReference type="EMBL" id="SDO56381.1"/>
    </source>
</evidence>
<gene>
    <name evidence="2" type="ORF">SAMN05192530_10819</name>
</gene>
<keyword evidence="3" id="KW-1185">Reference proteome</keyword>
<evidence type="ECO:0000313" key="3">
    <source>
        <dbReference type="Proteomes" id="UP000198793"/>
    </source>
</evidence>
<dbReference type="Proteomes" id="UP000198793">
    <property type="component" value="Unassembled WGS sequence"/>
</dbReference>
<dbReference type="SUPFAM" id="SSF51735">
    <property type="entry name" value="NAD(P)-binding Rossmann-fold domains"/>
    <property type="match status" value="1"/>
</dbReference>
<dbReference type="InterPro" id="IPR036291">
    <property type="entry name" value="NAD(P)-bd_dom_sf"/>
</dbReference>
<protein>
    <submittedName>
        <fullName evidence="2">UDP-glucose 4-epimerase</fullName>
    </submittedName>
</protein>
<reference evidence="2 3" key="1">
    <citation type="submission" date="2016-10" db="EMBL/GenBank/DDBJ databases">
        <authorList>
            <person name="de Groot N.N."/>
        </authorList>
    </citation>
    <scope>NUCLEOTIDE SEQUENCE [LARGE SCALE GENOMIC DNA]</scope>
    <source>
        <strain evidence="3">L7-484,KACC 16230,DSM 25025</strain>
    </source>
</reference>
<dbReference type="Pfam" id="PF01370">
    <property type="entry name" value="Epimerase"/>
    <property type="match status" value="1"/>
</dbReference>
<dbReference type="InterPro" id="IPR001509">
    <property type="entry name" value="Epimerase_deHydtase"/>
</dbReference>
<dbReference type="InterPro" id="IPR050177">
    <property type="entry name" value="Lipid_A_modif_metabolic_enz"/>
</dbReference>
<dbReference type="STRING" id="1166073.SAMN05192530_10819"/>
<evidence type="ECO:0000259" key="1">
    <source>
        <dbReference type="Pfam" id="PF01370"/>
    </source>
</evidence>
<dbReference type="Gene3D" id="3.40.50.720">
    <property type="entry name" value="NAD(P)-binding Rossmann-like Domain"/>
    <property type="match status" value="1"/>
</dbReference>
<organism evidence="2 3">
    <name type="scientific">Aureimonas jatrophae</name>
    <dbReference type="NCBI Taxonomy" id="1166073"/>
    <lineage>
        <taxon>Bacteria</taxon>
        <taxon>Pseudomonadati</taxon>
        <taxon>Pseudomonadota</taxon>
        <taxon>Alphaproteobacteria</taxon>
        <taxon>Hyphomicrobiales</taxon>
        <taxon>Aurantimonadaceae</taxon>
        <taxon>Aureimonas</taxon>
    </lineage>
</organism>
<proteinExistence type="predicted"/>
<dbReference type="RefSeq" id="WP_170842623.1">
    <property type="nucleotide sequence ID" value="NZ_FNIT01000008.1"/>
</dbReference>
<sequence length="305" mass="32243">MRILLTGSRGFIGRHLLPFLQARGHEVVPLLRGHGAAPDDLRAVRDWTGWPDGIEAVAHLAALNPARGAREALDDAALMAANAQGTRALASRAAGVGARVVVVASTGLVHGLGEAPVTEAERIAPQNLYAASKLAAEAELAQSLEGGSTRGVALRLPPVFGPGGRGAIAQLRRLTRLPVPVPVPDGGRRSVLWLGDALEAFARALEGAPTGGPYLVAADEAPTLRDMAGAMRGGAPLALPSALPRLAARLLGRGETWRRVEGSLVFHDARFRRETNWRPTTSALEALGWEDHRMIRELERIGARP</sequence>
<dbReference type="AlphaFoldDB" id="A0A1H0KKV9"/>
<feature type="domain" description="NAD-dependent epimerase/dehydratase" evidence="1">
    <location>
        <begin position="3"/>
        <end position="215"/>
    </location>
</feature>
<accession>A0A1H0KKV9</accession>
<name>A0A1H0KKV9_9HYPH</name>
<dbReference type="PANTHER" id="PTHR43245">
    <property type="entry name" value="BIFUNCTIONAL POLYMYXIN RESISTANCE PROTEIN ARNA"/>
    <property type="match status" value="1"/>
</dbReference>